<dbReference type="Gene3D" id="3.40.50.10910">
    <property type="entry name" value="Amidohydrolase"/>
    <property type="match status" value="1"/>
</dbReference>
<keyword evidence="3" id="KW-1185">Reference proteome</keyword>
<dbReference type="AlphaFoldDB" id="A0A3Q9IW94"/>
<reference evidence="2 3" key="1">
    <citation type="submission" date="2018-10" db="EMBL/GenBank/DDBJ databases">
        <title>Butyricimonas faecalis sp. nov., isolated from human faeces and emended description of the genus Butyricimonas.</title>
        <authorList>
            <person name="Le Roy T."/>
            <person name="Van der Smissen P."/>
            <person name="Paquot A."/>
            <person name="Delzenne N."/>
            <person name="Muccioli G."/>
            <person name="Collet J.-F."/>
            <person name="Cani P.D."/>
        </authorList>
    </citation>
    <scope>NUCLEOTIDE SEQUENCE [LARGE SCALE GENOMIC DNA]</scope>
    <source>
        <strain evidence="2 3">H184</strain>
    </source>
</reference>
<dbReference type="PANTHER" id="PTHR43135:SF3">
    <property type="entry name" value="ALPHA-D-RIBOSE 1-METHYLPHOSPHONATE 5-TRIPHOSPHATE DIPHOSPHATASE"/>
    <property type="match status" value="1"/>
</dbReference>
<dbReference type="SUPFAM" id="SSF51338">
    <property type="entry name" value="Composite domain of metallo-dependent hydrolases"/>
    <property type="match status" value="1"/>
</dbReference>
<dbReference type="InterPro" id="IPR011059">
    <property type="entry name" value="Metal-dep_hydrolase_composite"/>
</dbReference>
<name>A0A3Q9IW94_9BACT</name>
<accession>A0A3Q9IW94</accession>
<dbReference type="Gene3D" id="1.20.58.520">
    <property type="entry name" value="Amidohydrolase"/>
    <property type="match status" value="1"/>
</dbReference>
<dbReference type="Gene3D" id="3.30.110.90">
    <property type="entry name" value="Amidohydrolase"/>
    <property type="match status" value="1"/>
</dbReference>
<dbReference type="InterPro" id="IPR006680">
    <property type="entry name" value="Amidohydro-rel"/>
</dbReference>
<dbReference type="EMBL" id="CP032819">
    <property type="protein sequence ID" value="AZS31430.1"/>
    <property type="molecule type" value="Genomic_DNA"/>
</dbReference>
<dbReference type="OrthoDB" id="9797498at2"/>
<evidence type="ECO:0000259" key="1">
    <source>
        <dbReference type="Pfam" id="PF01979"/>
    </source>
</evidence>
<dbReference type="GO" id="GO:0016810">
    <property type="term" value="F:hydrolase activity, acting on carbon-nitrogen (but not peptide) bonds"/>
    <property type="evidence" value="ECO:0007669"/>
    <property type="project" value="InterPro"/>
</dbReference>
<dbReference type="Proteomes" id="UP000270673">
    <property type="component" value="Chromosome"/>
</dbReference>
<dbReference type="InterPro" id="IPR051781">
    <property type="entry name" value="Metallo-dep_Hydrolase"/>
</dbReference>
<organism evidence="2 3">
    <name type="scientific">Butyricimonas faecalis</name>
    <dbReference type="NCBI Taxonomy" id="2093856"/>
    <lineage>
        <taxon>Bacteria</taxon>
        <taxon>Pseudomonadati</taxon>
        <taxon>Bacteroidota</taxon>
        <taxon>Bacteroidia</taxon>
        <taxon>Bacteroidales</taxon>
        <taxon>Odoribacteraceae</taxon>
        <taxon>Butyricimonas</taxon>
    </lineage>
</organism>
<proteinExistence type="predicted"/>
<gene>
    <name evidence="2" type="ORF">D8S85_19045</name>
</gene>
<dbReference type="PANTHER" id="PTHR43135">
    <property type="entry name" value="ALPHA-D-RIBOSE 1-METHYLPHOSPHONATE 5-TRIPHOSPHATE DIPHOSPHATASE"/>
    <property type="match status" value="1"/>
</dbReference>
<dbReference type="KEGG" id="buy:D8S85_19045"/>
<dbReference type="Pfam" id="PF01979">
    <property type="entry name" value="Amidohydro_1"/>
    <property type="match status" value="1"/>
</dbReference>
<sequence>MKNIFLLLICFFCLLSCEKRPDTVFYNVNVVDVENGKIVPGMTVSVKDGIILKIKKADTRIKEGEQDLTGLYMMPGLIDSHAHLGDCGRMGWLNNTVKSYIKEGVTTIRDAGGDMRPLKIYKAQLDSGTMVGPDVYFSSFWAGPKYFYMRPRFETKGYPTENAPWSQSVSDTASVEELEKMVIEAKEYGCTGLKLYDYLSAEMLQKIIPLCHKHGLKAWGHAENRLADALEVVKAGVETVSHIYLIVGLRNCYSSEYRKKCFTPEEITRRDSIYKEMIARGTILDATITVSKEMNFLYRVVNEAYRAGVKIDAGTDVIDGKTIFQQELNLLVDSCGMSIPDVLRAATVVGAEVVGKEGKLGVIREGAEADLLVLKSNPLESLNALQDRKALYINGIEVK</sequence>
<dbReference type="SUPFAM" id="SSF51556">
    <property type="entry name" value="Metallo-dependent hydrolases"/>
    <property type="match status" value="1"/>
</dbReference>
<evidence type="ECO:0000313" key="2">
    <source>
        <dbReference type="EMBL" id="AZS31430.1"/>
    </source>
</evidence>
<protein>
    <recommendedName>
        <fullName evidence="1">Amidohydrolase-related domain-containing protein</fullName>
    </recommendedName>
</protein>
<feature type="domain" description="Amidohydrolase-related" evidence="1">
    <location>
        <begin position="72"/>
        <end position="393"/>
    </location>
</feature>
<evidence type="ECO:0000313" key="3">
    <source>
        <dbReference type="Proteomes" id="UP000270673"/>
    </source>
</evidence>
<dbReference type="Gene3D" id="2.30.40.10">
    <property type="entry name" value="Urease, subunit C, domain 1"/>
    <property type="match status" value="1"/>
</dbReference>
<dbReference type="InterPro" id="IPR032466">
    <property type="entry name" value="Metal_Hydrolase"/>
</dbReference>